<accession>A0A382NNH1</accession>
<dbReference type="Gene3D" id="3.40.50.720">
    <property type="entry name" value="NAD(P)-binding Rossmann-like Domain"/>
    <property type="match status" value="1"/>
</dbReference>
<organism evidence="1">
    <name type="scientific">marine metagenome</name>
    <dbReference type="NCBI Taxonomy" id="408172"/>
    <lineage>
        <taxon>unclassified sequences</taxon>
        <taxon>metagenomes</taxon>
        <taxon>ecological metagenomes</taxon>
    </lineage>
</organism>
<feature type="non-terminal residue" evidence="1">
    <location>
        <position position="1"/>
    </location>
</feature>
<name>A0A382NNH1_9ZZZZ</name>
<reference evidence="1" key="1">
    <citation type="submission" date="2018-05" db="EMBL/GenBank/DDBJ databases">
        <authorList>
            <person name="Lanie J.A."/>
            <person name="Ng W.-L."/>
            <person name="Kazmierczak K.M."/>
            <person name="Andrzejewski T.M."/>
            <person name="Davidsen T.M."/>
            <person name="Wayne K.J."/>
            <person name="Tettelin H."/>
            <person name="Glass J.I."/>
            <person name="Rusch D."/>
            <person name="Podicherti R."/>
            <person name="Tsui H.-C.T."/>
            <person name="Winkler M.E."/>
        </authorList>
    </citation>
    <scope>NUCLEOTIDE SEQUENCE</scope>
</reference>
<dbReference type="SUPFAM" id="SSF51735">
    <property type="entry name" value="NAD(P)-binding Rossmann-fold domains"/>
    <property type="match status" value="1"/>
</dbReference>
<evidence type="ECO:0008006" key="2">
    <source>
        <dbReference type="Google" id="ProtNLM"/>
    </source>
</evidence>
<dbReference type="InterPro" id="IPR036291">
    <property type="entry name" value="NAD(P)-bd_dom_sf"/>
</dbReference>
<sequence>VPMTANAPSFTYETAGVERGSNDLPYGLAKALSEREAQKIFVGRTNIVRPGLIIGPGDETDRFTYWPVRIHKGGEVLAPGDPSDPVQIIDVRDLTEWMIRMAEGDQVGVFNGVGPFNPRPMAQLLYGIRAVTTAETRFTWINREFLTDMGLRPYSDLPVWRPPTEGREGFARFDLTPEIAAGLTFRSLAVTAADTLEYHFSRSSERQAQLRAGISLEREAEVLAAWHASR</sequence>
<dbReference type="AlphaFoldDB" id="A0A382NNH1"/>
<dbReference type="EMBL" id="UINC01100878">
    <property type="protein sequence ID" value="SVC61272.1"/>
    <property type="molecule type" value="Genomic_DNA"/>
</dbReference>
<proteinExistence type="predicted"/>
<evidence type="ECO:0000313" key="1">
    <source>
        <dbReference type="EMBL" id="SVC61272.1"/>
    </source>
</evidence>
<gene>
    <name evidence="1" type="ORF">METZ01_LOCUS314126</name>
</gene>
<protein>
    <recommendedName>
        <fullName evidence="2">NAD-dependent epimerase/dehydratase domain-containing protein</fullName>
    </recommendedName>
</protein>